<sequence length="71" mass="8217">MLLFPSLICMSLIFLTITSMATYLSGFFENLHAIKKGYEKKGKSEYMINALANGTWYYQVKGLYFMVKGWN</sequence>
<evidence type="ECO:0000313" key="2">
    <source>
        <dbReference type="Proteomes" id="UP000593568"/>
    </source>
</evidence>
<accession>A0A7J9FKI6</accession>
<evidence type="ECO:0000313" key="1">
    <source>
        <dbReference type="EMBL" id="MBA0785484.1"/>
    </source>
</evidence>
<comment type="caution">
    <text evidence="1">The sequence shown here is derived from an EMBL/GenBank/DDBJ whole genome shotgun (WGS) entry which is preliminary data.</text>
</comment>
<dbReference type="AlphaFoldDB" id="A0A7J9FKI6"/>
<dbReference type="Proteomes" id="UP000593568">
    <property type="component" value="Unassembled WGS sequence"/>
</dbReference>
<organism evidence="1 2">
    <name type="scientific">Gossypium trilobum</name>
    <dbReference type="NCBI Taxonomy" id="34281"/>
    <lineage>
        <taxon>Eukaryota</taxon>
        <taxon>Viridiplantae</taxon>
        <taxon>Streptophyta</taxon>
        <taxon>Embryophyta</taxon>
        <taxon>Tracheophyta</taxon>
        <taxon>Spermatophyta</taxon>
        <taxon>Magnoliopsida</taxon>
        <taxon>eudicotyledons</taxon>
        <taxon>Gunneridae</taxon>
        <taxon>Pentapetalae</taxon>
        <taxon>rosids</taxon>
        <taxon>malvids</taxon>
        <taxon>Malvales</taxon>
        <taxon>Malvaceae</taxon>
        <taxon>Malvoideae</taxon>
        <taxon>Gossypium</taxon>
    </lineage>
</organism>
<dbReference type="EMBL" id="JABEZW010218992">
    <property type="protein sequence ID" value="MBA0785484.1"/>
    <property type="molecule type" value="Genomic_DNA"/>
</dbReference>
<reference evidence="1 2" key="1">
    <citation type="journal article" date="2019" name="Genome Biol. Evol.">
        <title>Insights into the evolution of the New World diploid cottons (Gossypium, subgenus Houzingenia) based on genome sequencing.</title>
        <authorList>
            <person name="Grover C.E."/>
            <person name="Arick M.A. 2nd"/>
            <person name="Thrash A."/>
            <person name="Conover J.L."/>
            <person name="Sanders W.S."/>
            <person name="Peterson D.G."/>
            <person name="Frelichowski J.E."/>
            <person name="Scheffler J.A."/>
            <person name="Scheffler B.E."/>
            <person name="Wendel J.F."/>
        </authorList>
    </citation>
    <scope>NUCLEOTIDE SEQUENCE [LARGE SCALE GENOMIC DNA]</scope>
    <source>
        <strain evidence="1">8</strain>
        <tissue evidence="1">Leaf</tissue>
    </source>
</reference>
<gene>
    <name evidence="1" type="ORF">Gotri_028075</name>
</gene>
<keyword evidence="2" id="KW-1185">Reference proteome</keyword>
<name>A0A7J9FKI6_9ROSI</name>
<proteinExistence type="predicted"/>
<protein>
    <submittedName>
        <fullName evidence="1">Uncharacterized protein</fullName>
    </submittedName>
</protein>